<feature type="region of interest" description="Disordered" evidence="1">
    <location>
        <begin position="97"/>
        <end position="132"/>
    </location>
</feature>
<feature type="compositionally biased region" description="Low complexity" evidence="1">
    <location>
        <begin position="104"/>
        <end position="126"/>
    </location>
</feature>
<feature type="non-terminal residue" evidence="2">
    <location>
        <position position="132"/>
    </location>
</feature>
<keyword evidence="3" id="KW-1185">Reference proteome</keyword>
<accession>A0ABU6YBB4</accession>
<organism evidence="2 3">
    <name type="scientific">Stylosanthes scabra</name>
    <dbReference type="NCBI Taxonomy" id="79078"/>
    <lineage>
        <taxon>Eukaryota</taxon>
        <taxon>Viridiplantae</taxon>
        <taxon>Streptophyta</taxon>
        <taxon>Embryophyta</taxon>
        <taxon>Tracheophyta</taxon>
        <taxon>Spermatophyta</taxon>
        <taxon>Magnoliopsida</taxon>
        <taxon>eudicotyledons</taxon>
        <taxon>Gunneridae</taxon>
        <taxon>Pentapetalae</taxon>
        <taxon>rosids</taxon>
        <taxon>fabids</taxon>
        <taxon>Fabales</taxon>
        <taxon>Fabaceae</taxon>
        <taxon>Papilionoideae</taxon>
        <taxon>50 kb inversion clade</taxon>
        <taxon>dalbergioids sensu lato</taxon>
        <taxon>Dalbergieae</taxon>
        <taxon>Pterocarpus clade</taxon>
        <taxon>Stylosanthes</taxon>
    </lineage>
</organism>
<evidence type="ECO:0000313" key="2">
    <source>
        <dbReference type="EMBL" id="MED6207334.1"/>
    </source>
</evidence>
<reference evidence="2 3" key="1">
    <citation type="journal article" date="2023" name="Plants (Basel)">
        <title>Bridging the Gap: Combining Genomics and Transcriptomics Approaches to Understand Stylosanthes scabra, an Orphan Legume from the Brazilian Caatinga.</title>
        <authorList>
            <person name="Ferreira-Neto J.R.C."/>
            <person name="da Silva M.D."/>
            <person name="Binneck E."/>
            <person name="de Melo N.F."/>
            <person name="da Silva R.H."/>
            <person name="de Melo A.L.T.M."/>
            <person name="Pandolfi V."/>
            <person name="Bustamante F.O."/>
            <person name="Brasileiro-Vidal A.C."/>
            <person name="Benko-Iseppon A.M."/>
        </authorList>
    </citation>
    <scope>NUCLEOTIDE SEQUENCE [LARGE SCALE GENOMIC DNA]</scope>
    <source>
        <tissue evidence="2">Leaves</tissue>
    </source>
</reference>
<evidence type="ECO:0000313" key="3">
    <source>
        <dbReference type="Proteomes" id="UP001341840"/>
    </source>
</evidence>
<proteinExistence type="predicted"/>
<sequence>MTRVLLGILVAPCDTSFKTFRTSSARDKGLSELQRTKFPAPSGRVTPSPPPSDDELYVETFDPAAELEGDPDEPYIAEHVPIGALEAYYSDALYGSKQESASTDSAPASHHSSGSPSASSGSASDGASDDDL</sequence>
<dbReference type="Proteomes" id="UP001341840">
    <property type="component" value="Unassembled WGS sequence"/>
</dbReference>
<protein>
    <submittedName>
        <fullName evidence="2">Uncharacterized protein</fullName>
    </submittedName>
</protein>
<gene>
    <name evidence="2" type="ORF">PIB30_034845</name>
</gene>
<name>A0ABU6YBB4_9FABA</name>
<comment type="caution">
    <text evidence="2">The sequence shown here is derived from an EMBL/GenBank/DDBJ whole genome shotgun (WGS) entry which is preliminary data.</text>
</comment>
<feature type="region of interest" description="Disordered" evidence="1">
    <location>
        <begin position="24"/>
        <end position="56"/>
    </location>
</feature>
<evidence type="ECO:0000256" key="1">
    <source>
        <dbReference type="SAM" id="MobiDB-lite"/>
    </source>
</evidence>
<dbReference type="EMBL" id="JASCZI010241819">
    <property type="protein sequence ID" value="MED6207334.1"/>
    <property type="molecule type" value="Genomic_DNA"/>
</dbReference>